<dbReference type="Pfam" id="PF07690">
    <property type="entry name" value="MFS_1"/>
    <property type="match status" value="2"/>
</dbReference>
<dbReference type="InterPro" id="IPR004638">
    <property type="entry name" value="EmrB-like"/>
</dbReference>
<dbReference type="PANTHER" id="PTHR23501">
    <property type="entry name" value="MAJOR FACILITATOR SUPERFAMILY"/>
    <property type="match status" value="1"/>
</dbReference>
<dbReference type="OrthoDB" id="102502at2"/>
<dbReference type="EMBL" id="FODY01000008">
    <property type="protein sequence ID" value="SEO99339.1"/>
    <property type="molecule type" value="Genomic_DNA"/>
</dbReference>
<dbReference type="CDD" id="cd17502">
    <property type="entry name" value="MFS_Azr1_MDR_like"/>
    <property type="match status" value="1"/>
</dbReference>
<evidence type="ECO:0000256" key="1">
    <source>
        <dbReference type="ARBA" id="ARBA00004651"/>
    </source>
</evidence>
<dbReference type="Gene3D" id="1.20.1250.20">
    <property type="entry name" value="MFS general substrate transporter like domains"/>
    <property type="match status" value="1"/>
</dbReference>
<feature type="transmembrane region" description="Helical" evidence="7">
    <location>
        <begin position="161"/>
        <end position="183"/>
    </location>
</feature>
<dbReference type="PANTHER" id="PTHR23501:SF197">
    <property type="entry name" value="COMD"/>
    <property type="match status" value="1"/>
</dbReference>
<evidence type="ECO:0000256" key="3">
    <source>
        <dbReference type="ARBA" id="ARBA00022475"/>
    </source>
</evidence>
<organism evidence="9 10">
    <name type="scientific">Propionispora vibrioides</name>
    <dbReference type="NCBI Taxonomy" id="112903"/>
    <lineage>
        <taxon>Bacteria</taxon>
        <taxon>Bacillati</taxon>
        <taxon>Bacillota</taxon>
        <taxon>Negativicutes</taxon>
        <taxon>Selenomonadales</taxon>
        <taxon>Sporomusaceae</taxon>
        <taxon>Propionispora</taxon>
    </lineage>
</organism>
<evidence type="ECO:0000313" key="9">
    <source>
        <dbReference type="EMBL" id="SEO99339.1"/>
    </source>
</evidence>
<feature type="transmembrane region" description="Helical" evidence="7">
    <location>
        <begin position="39"/>
        <end position="62"/>
    </location>
</feature>
<keyword evidence="4 7" id="KW-0812">Transmembrane</keyword>
<evidence type="ECO:0000256" key="4">
    <source>
        <dbReference type="ARBA" id="ARBA00022692"/>
    </source>
</evidence>
<dbReference type="STRING" id="112903.SAMN04490178_10872"/>
<reference evidence="9 10" key="1">
    <citation type="submission" date="2016-10" db="EMBL/GenBank/DDBJ databases">
        <authorList>
            <person name="de Groot N.N."/>
        </authorList>
    </citation>
    <scope>NUCLEOTIDE SEQUENCE [LARGE SCALE GENOMIC DNA]</scope>
    <source>
        <strain evidence="9 10">DSM 13305</strain>
    </source>
</reference>
<dbReference type="NCBIfam" id="TIGR00711">
    <property type="entry name" value="efflux_EmrB"/>
    <property type="match status" value="1"/>
</dbReference>
<dbReference type="InterPro" id="IPR005829">
    <property type="entry name" value="Sugar_transporter_CS"/>
</dbReference>
<dbReference type="Proteomes" id="UP000198847">
    <property type="component" value="Unassembled WGS sequence"/>
</dbReference>
<keyword evidence="3" id="KW-1003">Cell membrane</keyword>
<dbReference type="SUPFAM" id="SSF103473">
    <property type="entry name" value="MFS general substrate transporter"/>
    <property type="match status" value="1"/>
</dbReference>
<dbReference type="InterPro" id="IPR036259">
    <property type="entry name" value="MFS_trans_sf"/>
</dbReference>
<feature type="transmembrane region" description="Helical" evidence="7">
    <location>
        <begin position="490"/>
        <end position="510"/>
    </location>
</feature>
<dbReference type="PROSITE" id="PS50850">
    <property type="entry name" value="MFS"/>
    <property type="match status" value="1"/>
</dbReference>
<keyword evidence="10" id="KW-1185">Reference proteome</keyword>
<feature type="transmembrane region" description="Helical" evidence="7">
    <location>
        <begin position="356"/>
        <end position="379"/>
    </location>
</feature>
<protein>
    <submittedName>
        <fullName evidence="9">Drug resistance transporter, EmrB/QacA subfamily</fullName>
    </submittedName>
</protein>
<feature type="transmembrane region" description="Helical" evidence="7">
    <location>
        <begin position="74"/>
        <end position="94"/>
    </location>
</feature>
<feature type="transmembrane region" description="Helical" evidence="7">
    <location>
        <begin position="133"/>
        <end position="155"/>
    </location>
</feature>
<feature type="transmembrane region" description="Helical" evidence="7">
    <location>
        <begin position="266"/>
        <end position="289"/>
    </location>
</feature>
<keyword evidence="2" id="KW-0813">Transport</keyword>
<feature type="transmembrane region" description="Helical" evidence="7">
    <location>
        <begin position="400"/>
        <end position="418"/>
    </location>
</feature>
<evidence type="ECO:0000256" key="5">
    <source>
        <dbReference type="ARBA" id="ARBA00022989"/>
    </source>
</evidence>
<evidence type="ECO:0000256" key="7">
    <source>
        <dbReference type="SAM" id="Phobius"/>
    </source>
</evidence>
<dbReference type="GO" id="GO:0005886">
    <property type="term" value="C:plasma membrane"/>
    <property type="evidence" value="ECO:0007669"/>
    <property type="project" value="UniProtKB-SubCell"/>
</dbReference>
<dbReference type="GO" id="GO:0022857">
    <property type="term" value="F:transmembrane transporter activity"/>
    <property type="evidence" value="ECO:0007669"/>
    <property type="project" value="InterPro"/>
</dbReference>
<proteinExistence type="predicted"/>
<comment type="subcellular location">
    <subcellularLocation>
        <location evidence="1">Cell membrane</location>
        <topology evidence="1">Multi-pass membrane protein</topology>
    </subcellularLocation>
</comment>
<dbReference type="FunFam" id="1.20.1720.10:FF:000004">
    <property type="entry name" value="EmrB/QacA family drug resistance transporter"/>
    <property type="match status" value="1"/>
</dbReference>
<dbReference type="Gene3D" id="1.20.1720.10">
    <property type="entry name" value="Multidrug resistance protein D"/>
    <property type="match status" value="1"/>
</dbReference>
<feature type="transmembrane region" description="Helical" evidence="7">
    <location>
        <begin position="330"/>
        <end position="350"/>
    </location>
</feature>
<dbReference type="InterPro" id="IPR020846">
    <property type="entry name" value="MFS_dom"/>
</dbReference>
<feature type="domain" description="Major facilitator superfamily (MFS) profile" evidence="8">
    <location>
        <begin position="10"/>
        <end position="514"/>
    </location>
</feature>
<feature type="transmembrane region" description="Helical" evidence="7">
    <location>
        <begin position="195"/>
        <end position="214"/>
    </location>
</feature>
<evidence type="ECO:0000256" key="2">
    <source>
        <dbReference type="ARBA" id="ARBA00022448"/>
    </source>
</evidence>
<dbReference type="AlphaFoldDB" id="A0A1H8U810"/>
<feature type="transmembrane region" description="Helical" evidence="7">
    <location>
        <begin position="304"/>
        <end position="323"/>
    </location>
</feature>
<gene>
    <name evidence="9" type="ORF">SAMN04490178_10872</name>
</gene>
<sequence>MNSDRQRRILLTGLFLALFFSSLDQTVVGTAMPRIIGELGGLSIMTWVTTTYMLTSTTVVPIAGKLADVYGRRLIYIAGLLIFIGGSALCGTSQTMLQLILYRALQGIGGGIMMPLAMTIVGDIFPPGERGRWQGIMGALFGLSSVVGPAIGGWIVDYASWQWVFYINLPIGFLATATIYMGLRDEKPVAGQVHIDYAGILLLIIGTVSLLLGLNMGGAGYSWLSWQIFGLLGLSFAAWALFLYVEQRALDPVLSLDLFQNKVFAVSNMVGFLMGLGMFGALAFLPLFFQGVLGISATGSGNTMLPMMLGMMGTSILAGRYATRLPFRTIYLAGMSIMTLAFYLLSTMTIDTRQWAAAAYIALLGIGMGLIMPVITIAVQSTVGPKRRGVATSATQFFRSIGGTLGMTVLGVVFNGYSNAIMAQEFFPAISNMPIAANSVLADWLAKARTDPHSMFNILLSPETLQLIPAELRDSLLPPLKGALAESLQVVFWVAALIAVAGVLVSLLLGNVRLEQRDKQNAAPDAGAVLLAEGIAPEVELAAELVPDLIDGERKKRPEDCSKERRPDE</sequence>
<evidence type="ECO:0000259" key="8">
    <source>
        <dbReference type="PROSITE" id="PS50850"/>
    </source>
</evidence>
<keyword evidence="5 7" id="KW-1133">Transmembrane helix</keyword>
<feature type="transmembrane region" description="Helical" evidence="7">
    <location>
        <begin position="100"/>
        <end position="121"/>
    </location>
</feature>
<accession>A0A1H8U810</accession>
<dbReference type="PROSITE" id="PS00216">
    <property type="entry name" value="SUGAR_TRANSPORT_1"/>
    <property type="match status" value="1"/>
</dbReference>
<evidence type="ECO:0000256" key="6">
    <source>
        <dbReference type="ARBA" id="ARBA00023136"/>
    </source>
</evidence>
<evidence type="ECO:0000313" key="10">
    <source>
        <dbReference type="Proteomes" id="UP000198847"/>
    </source>
</evidence>
<dbReference type="InterPro" id="IPR011701">
    <property type="entry name" value="MFS"/>
</dbReference>
<keyword evidence="6 7" id="KW-0472">Membrane</keyword>
<dbReference type="RefSeq" id="WP_091745750.1">
    <property type="nucleotide sequence ID" value="NZ_FODY01000008.1"/>
</dbReference>
<name>A0A1H8U810_9FIRM</name>
<feature type="transmembrane region" description="Helical" evidence="7">
    <location>
        <begin position="226"/>
        <end position="245"/>
    </location>
</feature>
<dbReference type="PRINTS" id="PR01036">
    <property type="entry name" value="TCRTETB"/>
</dbReference>